<organism evidence="3 4">
    <name type="scientific">Achromobacter insuavis</name>
    <dbReference type="NCBI Taxonomy" id="1287735"/>
    <lineage>
        <taxon>Bacteria</taxon>
        <taxon>Pseudomonadati</taxon>
        <taxon>Pseudomonadota</taxon>
        <taxon>Betaproteobacteria</taxon>
        <taxon>Burkholderiales</taxon>
        <taxon>Alcaligenaceae</taxon>
        <taxon>Achromobacter</taxon>
    </lineage>
</organism>
<proteinExistence type="predicted"/>
<dbReference type="GeneID" id="92897292"/>
<evidence type="ECO:0000313" key="3">
    <source>
        <dbReference type="EMBL" id="CAB3634265.1"/>
    </source>
</evidence>
<reference evidence="3 4" key="1">
    <citation type="submission" date="2020-04" db="EMBL/GenBank/DDBJ databases">
        <authorList>
            <person name="De Canck E."/>
        </authorList>
    </citation>
    <scope>NUCLEOTIDE SEQUENCE [LARGE SCALE GENOMIC DNA]</scope>
    <source>
        <strain evidence="3 4">LMG 26845</strain>
    </source>
</reference>
<feature type="region of interest" description="Disordered" evidence="1">
    <location>
        <begin position="31"/>
        <end position="55"/>
    </location>
</feature>
<feature type="compositionally biased region" description="Low complexity" evidence="1">
    <location>
        <begin position="39"/>
        <end position="52"/>
    </location>
</feature>
<keyword evidence="4" id="KW-1185">Reference proteome</keyword>
<dbReference type="EMBL" id="CADIJR010000009">
    <property type="protein sequence ID" value="CAB3634265.1"/>
    <property type="molecule type" value="Genomic_DNA"/>
</dbReference>
<evidence type="ECO:0000313" key="4">
    <source>
        <dbReference type="Proteomes" id="UP000507979"/>
    </source>
</evidence>
<evidence type="ECO:0000256" key="1">
    <source>
        <dbReference type="SAM" id="MobiDB-lite"/>
    </source>
</evidence>
<protein>
    <recommendedName>
        <fullName evidence="5">Lipoprotein</fullName>
    </recommendedName>
</protein>
<name>A0A6J5I1V4_9BURK</name>
<dbReference type="AlphaFoldDB" id="A0A6J5I1V4"/>
<sequence>MKTLRSTLRPILAALACASITACASQPPAQTDLRYRSRPAPQAQGAAGAPGASDQRLTIQSGEGERINLPWFIRDTQEWINTN</sequence>
<dbReference type="PROSITE" id="PS51257">
    <property type="entry name" value="PROKAR_LIPOPROTEIN"/>
    <property type="match status" value="1"/>
</dbReference>
<accession>A0A6J5I1V4</accession>
<keyword evidence="2" id="KW-0732">Signal</keyword>
<evidence type="ECO:0000256" key="2">
    <source>
        <dbReference type="SAM" id="SignalP"/>
    </source>
</evidence>
<evidence type="ECO:0008006" key="5">
    <source>
        <dbReference type="Google" id="ProtNLM"/>
    </source>
</evidence>
<gene>
    <name evidence="3" type="ORF">LMG26845_01446</name>
</gene>
<dbReference type="Proteomes" id="UP000507979">
    <property type="component" value="Unassembled WGS sequence"/>
</dbReference>
<feature type="chain" id="PRO_5030157718" description="Lipoprotein" evidence="2">
    <location>
        <begin position="25"/>
        <end position="83"/>
    </location>
</feature>
<dbReference type="RefSeq" id="WP_054432175.1">
    <property type="nucleotide sequence ID" value="NZ_CADIJR010000009.1"/>
</dbReference>
<feature type="signal peptide" evidence="2">
    <location>
        <begin position="1"/>
        <end position="24"/>
    </location>
</feature>